<keyword evidence="15 19" id="KW-0472">Membrane</keyword>
<evidence type="ECO:0000256" key="5">
    <source>
        <dbReference type="ARBA" id="ARBA00010185"/>
    </source>
</evidence>
<feature type="transmembrane region" description="Helical" evidence="19">
    <location>
        <begin position="87"/>
        <end position="103"/>
    </location>
</feature>
<evidence type="ECO:0000256" key="10">
    <source>
        <dbReference type="ARBA" id="ARBA00022679"/>
    </source>
</evidence>
<dbReference type="GO" id="GO:0016024">
    <property type="term" value="P:CDP-diacylglycerol biosynthetic process"/>
    <property type="evidence" value="ECO:0007669"/>
    <property type="project" value="UniProtKB-UniPathway"/>
</dbReference>
<comment type="catalytic activity">
    <reaction evidence="1 18">
        <text>a 1,2-diacyl-sn-glycero-3-phosphate + CTP + H(+) = a CDP-1,2-diacyl-sn-glycerol + diphosphate</text>
        <dbReference type="Rhea" id="RHEA:16229"/>
        <dbReference type="ChEBI" id="CHEBI:15378"/>
        <dbReference type="ChEBI" id="CHEBI:33019"/>
        <dbReference type="ChEBI" id="CHEBI:37563"/>
        <dbReference type="ChEBI" id="CHEBI:58332"/>
        <dbReference type="ChEBI" id="CHEBI:58608"/>
        <dbReference type="EC" id="2.7.7.41"/>
    </reaction>
</comment>
<evidence type="ECO:0000256" key="19">
    <source>
        <dbReference type="SAM" id="Phobius"/>
    </source>
</evidence>
<evidence type="ECO:0000256" key="12">
    <source>
        <dbReference type="ARBA" id="ARBA00022695"/>
    </source>
</evidence>
<keyword evidence="17" id="KW-1208">Phospholipid metabolism</keyword>
<keyword evidence="21" id="KW-1185">Reference proteome</keyword>
<comment type="caution">
    <text evidence="20">The sequence shown here is derived from an EMBL/GenBank/DDBJ whole genome shotgun (WGS) entry which is preliminary data.</text>
</comment>
<sequence>MKQRIVTGVLGGGLFLGVLWSGGWMYTLMLSALATIGYVEFCRMKAISWNRPQAWVGFVTLWLILMTGPSDQGYLSSGGILEHPNNILIGLILFFLLMVASRNRLTIGELAYLLLGSLYIGYGFSYMIQARLITDGLAWSLLAVLVTFASDTGAYFVGRRLGNRKLWPSVSPNKTVEGSVGGMLASLLVSAIIAFIFPELGTFFAVVAIGLLISVAGQFGDLIESAIKRSAGVKDSGTLLPGHGGVLDRFDSLLVVFPILHLTQLI</sequence>
<keyword evidence="9" id="KW-0444">Lipid biosynthesis</keyword>
<evidence type="ECO:0000256" key="6">
    <source>
        <dbReference type="ARBA" id="ARBA00012487"/>
    </source>
</evidence>
<evidence type="ECO:0000256" key="13">
    <source>
        <dbReference type="ARBA" id="ARBA00022989"/>
    </source>
</evidence>
<keyword evidence="16" id="KW-0594">Phospholipid biosynthesis</keyword>
<keyword evidence="13 19" id="KW-1133">Transmembrane helix</keyword>
<evidence type="ECO:0000256" key="2">
    <source>
        <dbReference type="ARBA" id="ARBA00004651"/>
    </source>
</evidence>
<feature type="transmembrane region" description="Helical" evidence="19">
    <location>
        <begin position="203"/>
        <end position="223"/>
    </location>
</feature>
<feature type="transmembrane region" description="Helical" evidence="19">
    <location>
        <begin position="178"/>
        <end position="197"/>
    </location>
</feature>
<evidence type="ECO:0000256" key="8">
    <source>
        <dbReference type="ARBA" id="ARBA00022475"/>
    </source>
</evidence>
<name>A0A2T4ZAP9_9BACL</name>
<dbReference type="PROSITE" id="PS01315">
    <property type="entry name" value="CDS"/>
    <property type="match status" value="1"/>
</dbReference>
<evidence type="ECO:0000313" key="21">
    <source>
        <dbReference type="Proteomes" id="UP000241639"/>
    </source>
</evidence>
<gene>
    <name evidence="20" type="ORF">C8J48_1570</name>
</gene>
<dbReference type="Pfam" id="PF01148">
    <property type="entry name" value="CTP_transf_1"/>
    <property type="match status" value="1"/>
</dbReference>
<proteinExistence type="inferred from homology"/>
<dbReference type="InterPro" id="IPR000374">
    <property type="entry name" value="PC_trans"/>
</dbReference>
<keyword evidence="8" id="KW-1003">Cell membrane</keyword>
<evidence type="ECO:0000256" key="9">
    <source>
        <dbReference type="ARBA" id="ARBA00022516"/>
    </source>
</evidence>
<reference evidence="20 21" key="1">
    <citation type="submission" date="2018-04" db="EMBL/GenBank/DDBJ databases">
        <title>Genomic Encyclopedia of Archaeal and Bacterial Type Strains, Phase II (KMG-II): from individual species to whole genera.</title>
        <authorList>
            <person name="Goeker M."/>
        </authorList>
    </citation>
    <scope>NUCLEOTIDE SEQUENCE [LARGE SCALE GENOMIC DNA]</scope>
    <source>
        <strain evidence="20 21">DSM 45169</strain>
    </source>
</reference>
<keyword evidence="10 18" id="KW-0808">Transferase</keyword>
<dbReference type="PANTHER" id="PTHR46382:SF1">
    <property type="entry name" value="PHOSPHATIDATE CYTIDYLYLTRANSFERASE"/>
    <property type="match status" value="1"/>
</dbReference>
<evidence type="ECO:0000256" key="15">
    <source>
        <dbReference type="ARBA" id="ARBA00023136"/>
    </source>
</evidence>
<feature type="transmembrane region" description="Helical" evidence="19">
    <location>
        <begin position="110"/>
        <end position="130"/>
    </location>
</feature>
<evidence type="ECO:0000256" key="7">
    <source>
        <dbReference type="ARBA" id="ARBA00019373"/>
    </source>
</evidence>
<comment type="subcellular location">
    <subcellularLocation>
        <location evidence="2">Cell membrane</location>
        <topology evidence="2">Multi-pass membrane protein</topology>
    </subcellularLocation>
</comment>
<evidence type="ECO:0000256" key="3">
    <source>
        <dbReference type="ARBA" id="ARBA00005119"/>
    </source>
</evidence>
<protein>
    <recommendedName>
        <fullName evidence="7 18">Phosphatidate cytidylyltransferase</fullName>
        <ecNumber evidence="6 18">2.7.7.41</ecNumber>
    </recommendedName>
</protein>
<evidence type="ECO:0000256" key="17">
    <source>
        <dbReference type="ARBA" id="ARBA00023264"/>
    </source>
</evidence>
<dbReference type="PANTHER" id="PTHR46382">
    <property type="entry name" value="PHOSPHATIDATE CYTIDYLYLTRANSFERASE"/>
    <property type="match status" value="1"/>
</dbReference>
<dbReference type="UniPathway" id="UPA00557">
    <property type="reaction ID" value="UER00614"/>
</dbReference>
<dbReference type="AlphaFoldDB" id="A0A2T4ZAP9"/>
<evidence type="ECO:0000256" key="11">
    <source>
        <dbReference type="ARBA" id="ARBA00022692"/>
    </source>
</evidence>
<organism evidence="20 21">
    <name type="scientific">Desmospora activa DSM 45169</name>
    <dbReference type="NCBI Taxonomy" id="1121389"/>
    <lineage>
        <taxon>Bacteria</taxon>
        <taxon>Bacillati</taxon>
        <taxon>Bacillota</taxon>
        <taxon>Bacilli</taxon>
        <taxon>Bacillales</taxon>
        <taxon>Thermoactinomycetaceae</taxon>
        <taxon>Desmospora</taxon>
    </lineage>
</organism>
<feature type="transmembrane region" description="Helical" evidence="19">
    <location>
        <begin position="136"/>
        <end position="157"/>
    </location>
</feature>
<dbReference type="EMBL" id="PZZP01000001">
    <property type="protein sequence ID" value="PTM58971.1"/>
    <property type="molecule type" value="Genomic_DNA"/>
</dbReference>
<evidence type="ECO:0000256" key="4">
    <source>
        <dbReference type="ARBA" id="ARBA00005189"/>
    </source>
</evidence>
<comment type="pathway">
    <text evidence="4">Lipid metabolism.</text>
</comment>
<accession>A0A2T4ZAP9</accession>
<keyword evidence="14" id="KW-0443">Lipid metabolism</keyword>
<evidence type="ECO:0000256" key="16">
    <source>
        <dbReference type="ARBA" id="ARBA00023209"/>
    </source>
</evidence>
<dbReference type="OrthoDB" id="9799199at2"/>
<dbReference type="Proteomes" id="UP000241639">
    <property type="component" value="Unassembled WGS sequence"/>
</dbReference>
<evidence type="ECO:0000256" key="14">
    <source>
        <dbReference type="ARBA" id="ARBA00023098"/>
    </source>
</evidence>
<keyword evidence="12 18" id="KW-0548">Nucleotidyltransferase</keyword>
<comment type="similarity">
    <text evidence="5 18">Belongs to the CDS family.</text>
</comment>
<keyword evidence="11 18" id="KW-0812">Transmembrane</keyword>
<comment type="pathway">
    <text evidence="3 18">Phospholipid metabolism; CDP-diacylglycerol biosynthesis; CDP-diacylglycerol from sn-glycerol 3-phosphate: step 3/3.</text>
</comment>
<feature type="transmembrane region" description="Helical" evidence="19">
    <location>
        <begin position="54"/>
        <end position="75"/>
    </location>
</feature>
<dbReference type="GO" id="GO:0005886">
    <property type="term" value="C:plasma membrane"/>
    <property type="evidence" value="ECO:0007669"/>
    <property type="project" value="UniProtKB-SubCell"/>
</dbReference>
<dbReference type="RefSeq" id="WP_107725711.1">
    <property type="nucleotide sequence ID" value="NZ_PZZP01000001.1"/>
</dbReference>
<dbReference type="GO" id="GO:0004605">
    <property type="term" value="F:phosphatidate cytidylyltransferase activity"/>
    <property type="evidence" value="ECO:0007669"/>
    <property type="project" value="UniProtKB-EC"/>
</dbReference>
<feature type="transmembrane region" description="Helical" evidence="19">
    <location>
        <begin position="23"/>
        <end position="42"/>
    </location>
</feature>
<evidence type="ECO:0000256" key="1">
    <source>
        <dbReference type="ARBA" id="ARBA00001698"/>
    </source>
</evidence>
<dbReference type="EC" id="2.7.7.41" evidence="6 18"/>
<evidence type="ECO:0000256" key="18">
    <source>
        <dbReference type="RuleBase" id="RU003938"/>
    </source>
</evidence>
<evidence type="ECO:0000313" key="20">
    <source>
        <dbReference type="EMBL" id="PTM58971.1"/>
    </source>
</evidence>